<organism evidence="3 4">
    <name type="scientific">Parelaphostrongylus tenuis</name>
    <name type="common">Meningeal worm</name>
    <dbReference type="NCBI Taxonomy" id="148309"/>
    <lineage>
        <taxon>Eukaryota</taxon>
        <taxon>Metazoa</taxon>
        <taxon>Ecdysozoa</taxon>
        <taxon>Nematoda</taxon>
        <taxon>Chromadorea</taxon>
        <taxon>Rhabditida</taxon>
        <taxon>Rhabditina</taxon>
        <taxon>Rhabditomorpha</taxon>
        <taxon>Strongyloidea</taxon>
        <taxon>Metastrongylidae</taxon>
        <taxon>Parelaphostrongylus</taxon>
    </lineage>
</organism>
<keyword evidence="4" id="KW-1185">Reference proteome</keyword>
<gene>
    <name evidence="3" type="primary">DIG-1_4</name>
    <name evidence="3" type="ORF">KIN20_004032</name>
</gene>
<evidence type="ECO:0000313" key="3">
    <source>
        <dbReference type="EMBL" id="KAJ1348679.1"/>
    </source>
</evidence>
<dbReference type="GO" id="GO:0005634">
    <property type="term" value="C:nucleus"/>
    <property type="evidence" value="ECO:0007669"/>
    <property type="project" value="UniProtKB-SubCell"/>
</dbReference>
<dbReference type="Pfam" id="PF00041">
    <property type="entry name" value="fn3"/>
    <property type="match status" value="1"/>
</dbReference>
<evidence type="ECO:0000256" key="1">
    <source>
        <dbReference type="ARBA" id="ARBA00004123"/>
    </source>
</evidence>
<dbReference type="InterPro" id="IPR003961">
    <property type="entry name" value="FN3_dom"/>
</dbReference>
<dbReference type="AlphaFoldDB" id="A0AAD5MJB4"/>
<dbReference type="SUPFAM" id="SSF49265">
    <property type="entry name" value="Fibronectin type III"/>
    <property type="match status" value="1"/>
</dbReference>
<dbReference type="InterPro" id="IPR013783">
    <property type="entry name" value="Ig-like_fold"/>
</dbReference>
<proteinExistence type="predicted"/>
<protein>
    <submittedName>
        <fullName evidence="3">von Willebrand factor type A domain</fullName>
    </submittedName>
</protein>
<dbReference type="EMBL" id="JAHQIW010000540">
    <property type="protein sequence ID" value="KAJ1348679.1"/>
    <property type="molecule type" value="Genomic_DNA"/>
</dbReference>
<dbReference type="InterPro" id="IPR036116">
    <property type="entry name" value="FN3_sf"/>
</dbReference>
<dbReference type="Proteomes" id="UP001196413">
    <property type="component" value="Unassembled WGS sequence"/>
</dbReference>
<sequence>MIHENRQNEWKEIPSDSGPLTRIAVPDMEPGTYYYLVVDSPDKGIQTPTLLVMTPKPPSEIRVGTNINDETIVDFKPAITSQPVKKYTIQNPDVPRGVVLDGLDPDTEYAVVVAAEFVEGDNLPSEPVTVRTPPGVINHRNERIRAAELHKTGTKTAAIVRISDFKPASVYRVLKRFKETGGIQDCPLKGRSITSSTSGNIQKIRCHLSETRSVRCAKWLGKFGLGERSVRTIIKIKLKRAATRSPEFIFFGQKAERKTVSKSLSNDSFVSWCSLSNMLIYKQILMVELCTIARIVVNFSKRVSRSPVTKTMGCYYFPASVIV</sequence>
<comment type="subcellular location">
    <subcellularLocation>
        <location evidence="1">Nucleus</location>
    </subcellularLocation>
</comment>
<dbReference type="SUPFAM" id="SSF46689">
    <property type="entry name" value="Homeodomain-like"/>
    <property type="match status" value="1"/>
</dbReference>
<comment type="caution">
    <text evidence="3">The sequence shown here is derived from an EMBL/GenBank/DDBJ whole genome shotgun (WGS) entry which is preliminary data.</text>
</comment>
<feature type="domain" description="Fibronectin type-III" evidence="2">
    <location>
        <begin position="37"/>
        <end position="135"/>
    </location>
</feature>
<accession>A0AAD5MJB4</accession>
<evidence type="ECO:0000313" key="4">
    <source>
        <dbReference type="Proteomes" id="UP001196413"/>
    </source>
</evidence>
<name>A0AAD5MJB4_PARTN</name>
<dbReference type="Gene3D" id="2.60.40.10">
    <property type="entry name" value="Immunoglobulins"/>
    <property type="match status" value="1"/>
</dbReference>
<evidence type="ECO:0000259" key="2">
    <source>
        <dbReference type="PROSITE" id="PS50853"/>
    </source>
</evidence>
<reference evidence="3" key="1">
    <citation type="submission" date="2021-06" db="EMBL/GenBank/DDBJ databases">
        <title>Parelaphostrongylus tenuis whole genome reference sequence.</title>
        <authorList>
            <person name="Garwood T.J."/>
            <person name="Larsen P.A."/>
            <person name="Fountain-Jones N.M."/>
            <person name="Garbe J.R."/>
            <person name="Macchietto M.G."/>
            <person name="Kania S.A."/>
            <person name="Gerhold R.W."/>
            <person name="Richards J.E."/>
            <person name="Wolf T.M."/>
        </authorList>
    </citation>
    <scope>NUCLEOTIDE SEQUENCE</scope>
    <source>
        <strain evidence="3">MNPRO001-30</strain>
        <tissue evidence="3">Meninges</tissue>
    </source>
</reference>
<dbReference type="PROSITE" id="PS50853">
    <property type="entry name" value="FN3"/>
    <property type="match status" value="1"/>
</dbReference>
<dbReference type="InterPro" id="IPR009057">
    <property type="entry name" value="Homeodomain-like_sf"/>
</dbReference>
<dbReference type="CDD" id="cd00063">
    <property type="entry name" value="FN3"/>
    <property type="match status" value="1"/>
</dbReference>